<evidence type="ECO:0000313" key="2">
    <source>
        <dbReference type="EMBL" id="MCZ0690033.1"/>
    </source>
</evidence>
<evidence type="ECO:0000256" key="1">
    <source>
        <dbReference type="SAM" id="Phobius"/>
    </source>
</evidence>
<evidence type="ECO:0000313" key="3">
    <source>
        <dbReference type="Proteomes" id="UP001076974"/>
    </source>
</evidence>
<dbReference type="AlphaFoldDB" id="A0AAJ1GD84"/>
<keyword evidence="1" id="KW-0472">Membrane</keyword>
<organism evidence="2 3">
    <name type="scientific">Mediterraneibacter gnavus</name>
    <name type="common">Ruminococcus gnavus</name>
    <dbReference type="NCBI Taxonomy" id="33038"/>
    <lineage>
        <taxon>Bacteria</taxon>
        <taxon>Bacillati</taxon>
        <taxon>Bacillota</taxon>
        <taxon>Clostridia</taxon>
        <taxon>Lachnospirales</taxon>
        <taxon>Lachnospiraceae</taxon>
        <taxon>Mediterraneibacter</taxon>
    </lineage>
</organism>
<feature type="transmembrane region" description="Helical" evidence="1">
    <location>
        <begin position="46"/>
        <end position="65"/>
    </location>
</feature>
<proteinExistence type="predicted"/>
<accession>A0AAJ1GD84</accession>
<keyword evidence="1" id="KW-1133">Transmembrane helix</keyword>
<feature type="transmembrane region" description="Helical" evidence="1">
    <location>
        <begin position="20"/>
        <end position="40"/>
    </location>
</feature>
<dbReference type="EMBL" id="JAPRBD010000009">
    <property type="protein sequence ID" value="MCZ0690033.1"/>
    <property type="molecule type" value="Genomic_DNA"/>
</dbReference>
<gene>
    <name evidence="2" type="ORF">OZZ16_08925</name>
</gene>
<comment type="caution">
    <text evidence="2">The sequence shown here is derived from an EMBL/GenBank/DDBJ whole genome shotgun (WGS) entry which is preliminary data.</text>
</comment>
<reference evidence="2" key="1">
    <citation type="submission" date="2022-11" db="EMBL/GenBank/DDBJ databases">
        <title>Temperate bacteriophages infecting mucin-degrading bacterium Ruminococcus gnavus from the human gut.</title>
        <authorList>
            <person name="Buttimer C."/>
        </authorList>
    </citation>
    <scope>NUCLEOTIDE SEQUENCE</scope>
    <source>
        <strain evidence="2">CCUG 52279</strain>
    </source>
</reference>
<keyword evidence="1" id="KW-0812">Transmembrane</keyword>
<sequence length="91" mass="10635">MNIYYHKKCNLNIIYFWKSIGKLAMGMIIPIIFGGIMKGFLKTDSIVAYLLEILIYVLVYAGSMWKIGMNNYEKNLFQSVLGKFIKKKDKR</sequence>
<name>A0AAJ1GD84_MEDGN</name>
<dbReference type="Proteomes" id="UP001076974">
    <property type="component" value="Unassembled WGS sequence"/>
</dbReference>
<protein>
    <submittedName>
        <fullName evidence="2">Uncharacterized protein</fullName>
    </submittedName>
</protein>